<accession>A0ABU5HD49</accession>
<keyword evidence="5 12" id="KW-0418">Kinase</keyword>
<evidence type="ECO:0000259" key="11">
    <source>
        <dbReference type="PROSITE" id="PS50011"/>
    </source>
</evidence>
<sequence length="513" mass="56425">MDLSRAPELHPASLPPGTRVNNWRILKWRGRGTYGAVYRAVRIDSPQSEPVALKLALTPLDPRFEREVTLLSRLEHPHVPALLAHGQWEHTGHIYPYLVMQWVEGSSLYDWAATSNPSSRQAMRVLAQVARALQATHAAGGVHRDVKGDNLLVRADGQACLMDFGSSHHTGASLLTFEPLPPGTAAYRSPEAWRFAIEFNHLRTAHYPANPADDLFALGVTAYRLVTNEYPPATDPGDTHSRLWYVDGASPRTPWTLNSRVDPQLSALILRMLSVRPEARGTARELAGLLEEEVECAGPNADQPLFLRQPQLSAHVPRPEERVVAQQQVAAEKAAAARREAEELAQALASSQRAHPPAHGWMWMPWLGAGIAVLVLMLGTRQEAPGPLPEEEAPAVAQTERPDGGSSDGGTVELAQEVLTSHMKETELPQEWFGISLDVPPKPLPGQRRPDSTGQCRRRGEMTINDGCWVQVAGVSPPCDEGQYEWMGRCYSPVYAPLRQPTSKQPKPSHGTQ</sequence>
<name>A0ABU5HD49_9BACT</name>
<comment type="catalytic activity">
    <reaction evidence="7">
        <text>L-threonyl-[protein] + ATP = O-phospho-L-threonyl-[protein] + ADP + H(+)</text>
        <dbReference type="Rhea" id="RHEA:46608"/>
        <dbReference type="Rhea" id="RHEA-COMP:11060"/>
        <dbReference type="Rhea" id="RHEA-COMP:11605"/>
        <dbReference type="ChEBI" id="CHEBI:15378"/>
        <dbReference type="ChEBI" id="CHEBI:30013"/>
        <dbReference type="ChEBI" id="CHEBI:30616"/>
        <dbReference type="ChEBI" id="CHEBI:61977"/>
        <dbReference type="ChEBI" id="CHEBI:456216"/>
        <dbReference type="EC" id="2.7.11.1"/>
    </reaction>
</comment>
<keyword evidence="6" id="KW-0067">ATP-binding</keyword>
<dbReference type="InterPro" id="IPR000719">
    <property type="entry name" value="Prot_kinase_dom"/>
</dbReference>
<dbReference type="Proteomes" id="UP001291309">
    <property type="component" value="Unassembled WGS sequence"/>
</dbReference>
<dbReference type="Gene3D" id="1.10.510.10">
    <property type="entry name" value="Transferase(Phosphotransferase) domain 1"/>
    <property type="match status" value="1"/>
</dbReference>
<dbReference type="Gene3D" id="3.30.200.20">
    <property type="entry name" value="Phosphorylase Kinase, domain 1"/>
    <property type="match status" value="1"/>
</dbReference>
<keyword evidence="2" id="KW-0723">Serine/threonine-protein kinase</keyword>
<dbReference type="EC" id="2.7.11.1" evidence="1"/>
<evidence type="ECO:0000256" key="3">
    <source>
        <dbReference type="ARBA" id="ARBA00022679"/>
    </source>
</evidence>
<feature type="region of interest" description="Disordered" evidence="10">
    <location>
        <begin position="438"/>
        <end position="458"/>
    </location>
</feature>
<evidence type="ECO:0000256" key="2">
    <source>
        <dbReference type="ARBA" id="ARBA00022527"/>
    </source>
</evidence>
<evidence type="ECO:0000256" key="10">
    <source>
        <dbReference type="SAM" id="MobiDB-lite"/>
    </source>
</evidence>
<dbReference type="RefSeq" id="WP_321549472.1">
    <property type="nucleotide sequence ID" value="NZ_JAXIVS010000012.1"/>
</dbReference>
<evidence type="ECO:0000256" key="7">
    <source>
        <dbReference type="ARBA" id="ARBA00047899"/>
    </source>
</evidence>
<dbReference type="SUPFAM" id="SSF56112">
    <property type="entry name" value="Protein kinase-like (PK-like)"/>
    <property type="match status" value="1"/>
</dbReference>
<dbReference type="PROSITE" id="PS50011">
    <property type="entry name" value="PROTEIN_KINASE_DOM"/>
    <property type="match status" value="1"/>
</dbReference>
<gene>
    <name evidence="12" type="ORF">SYV04_30460</name>
</gene>
<keyword evidence="4" id="KW-0547">Nucleotide-binding</keyword>
<reference evidence="12 13" key="1">
    <citation type="submission" date="2023-12" db="EMBL/GenBank/DDBJ databases">
        <title>the genome sequence of Hyalangium sp. s54d21.</title>
        <authorList>
            <person name="Zhang X."/>
        </authorList>
    </citation>
    <scope>NUCLEOTIDE SEQUENCE [LARGE SCALE GENOMIC DNA]</scope>
    <source>
        <strain evidence="13">s54d21</strain>
    </source>
</reference>
<dbReference type="Pfam" id="PF00069">
    <property type="entry name" value="Pkinase"/>
    <property type="match status" value="1"/>
</dbReference>
<dbReference type="EMBL" id="JAXIVS010000012">
    <property type="protein sequence ID" value="MDY7230758.1"/>
    <property type="molecule type" value="Genomic_DNA"/>
</dbReference>
<dbReference type="InterPro" id="IPR050660">
    <property type="entry name" value="NEK_Ser/Thr_kinase"/>
</dbReference>
<protein>
    <recommendedName>
        <fullName evidence="1">non-specific serine/threonine protein kinase</fullName>
        <ecNumber evidence="1">2.7.11.1</ecNumber>
    </recommendedName>
</protein>
<comment type="caution">
    <text evidence="12">The sequence shown here is derived from an EMBL/GenBank/DDBJ whole genome shotgun (WGS) entry which is preliminary data.</text>
</comment>
<evidence type="ECO:0000256" key="5">
    <source>
        <dbReference type="ARBA" id="ARBA00022777"/>
    </source>
</evidence>
<comment type="catalytic activity">
    <reaction evidence="8">
        <text>L-seryl-[protein] + ATP = O-phospho-L-seryl-[protein] + ADP + H(+)</text>
        <dbReference type="Rhea" id="RHEA:17989"/>
        <dbReference type="Rhea" id="RHEA-COMP:9863"/>
        <dbReference type="Rhea" id="RHEA-COMP:11604"/>
        <dbReference type="ChEBI" id="CHEBI:15378"/>
        <dbReference type="ChEBI" id="CHEBI:29999"/>
        <dbReference type="ChEBI" id="CHEBI:30616"/>
        <dbReference type="ChEBI" id="CHEBI:83421"/>
        <dbReference type="ChEBI" id="CHEBI:456216"/>
        <dbReference type="EC" id="2.7.11.1"/>
    </reaction>
</comment>
<keyword evidence="3 12" id="KW-0808">Transferase</keyword>
<evidence type="ECO:0000256" key="9">
    <source>
        <dbReference type="SAM" id="Coils"/>
    </source>
</evidence>
<feature type="coiled-coil region" evidence="9">
    <location>
        <begin position="327"/>
        <end position="354"/>
    </location>
</feature>
<feature type="domain" description="Protein kinase" evidence="11">
    <location>
        <begin position="23"/>
        <end position="306"/>
    </location>
</feature>
<evidence type="ECO:0000256" key="8">
    <source>
        <dbReference type="ARBA" id="ARBA00048679"/>
    </source>
</evidence>
<evidence type="ECO:0000256" key="6">
    <source>
        <dbReference type="ARBA" id="ARBA00022840"/>
    </source>
</evidence>
<dbReference type="PANTHER" id="PTHR43671">
    <property type="entry name" value="SERINE/THREONINE-PROTEIN KINASE NEK"/>
    <property type="match status" value="1"/>
</dbReference>
<proteinExistence type="predicted"/>
<dbReference type="InterPro" id="IPR011009">
    <property type="entry name" value="Kinase-like_dom_sf"/>
</dbReference>
<evidence type="ECO:0000256" key="1">
    <source>
        <dbReference type="ARBA" id="ARBA00012513"/>
    </source>
</evidence>
<evidence type="ECO:0000256" key="4">
    <source>
        <dbReference type="ARBA" id="ARBA00022741"/>
    </source>
</evidence>
<feature type="region of interest" description="Disordered" evidence="10">
    <location>
        <begin position="385"/>
        <end position="410"/>
    </location>
</feature>
<dbReference type="PANTHER" id="PTHR43671:SF98">
    <property type="entry name" value="SERINE_THREONINE-PROTEIN KINASE NEK11"/>
    <property type="match status" value="1"/>
</dbReference>
<evidence type="ECO:0000313" key="12">
    <source>
        <dbReference type="EMBL" id="MDY7230758.1"/>
    </source>
</evidence>
<dbReference type="SMART" id="SM00220">
    <property type="entry name" value="S_TKc"/>
    <property type="match status" value="1"/>
</dbReference>
<dbReference type="GO" id="GO:0004674">
    <property type="term" value="F:protein serine/threonine kinase activity"/>
    <property type="evidence" value="ECO:0007669"/>
    <property type="project" value="UniProtKB-EC"/>
</dbReference>
<keyword evidence="9" id="KW-0175">Coiled coil</keyword>
<evidence type="ECO:0000313" key="13">
    <source>
        <dbReference type="Proteomes" id="UP001291309"/>
    </source>
</evidence>
<dbReference type="CDD" id="cd14014">
    <property type="entry name" value="STKc_PknB_like"/>
    <property type="match status" value="1"/>
</dbReference>
<keyword evidence="13" id="KW-1185">Reference proteome</keyword>
<organism evidence="12 13">
    <name type="scientific">Hyalangium rubrum</name>
    <dbReference type="NCBI Taxonomy" id="3103134"/>
    <lineage>
        <taxon>Bacteria</taxon>
        <taxon>Pseudomonadati</taxon>
        <taxon>Myxococcota</taxon>
        <taxon>Myxococcia</taxon>
        <taxon>Myxococcales</taxon>
        <taxon>Cystobacterineae</taxon>
        <taxon>Archangiaceae</taxon>
        <taxon>Hyalangium</taxon>
    </lineage>
</organism>